<reference evidence="1 2" key="1">
    <citation type="journal article" date="2014" name="Genome Announc.">
        <title>Draft genome sequences of eight enterohepatic helicobacter species isolated from both laboratory and wild rodents.</title>
        <authorList>
            <person name="Sheh A."/>
            <person name="Shen Z."/>
            <person name="Fox J.G."/>
        </authorList>
    </citation>
    <scope>NUCLEOTIDE SEQUENCE [LARGE SCALE GENOMIC DNA]</scope>
    <source>
        <strain evidence="1 2">MIT 09-6949</strain>
    </source>
</reference>
<keyword evidence="2" id="KW-1185">Reference proteome</keyword>
<evidence type="ECO:0000313" key="1">
    <source>
        <dbReference type="EMBL" id="TLD97614.1"/>
    </source>
</evidence>
<comment type="caution">
    <text evidence="1">The sequence shown here is derived from an EMBL/GenBank/DDBJ whole genome shotgun (WGS) entry which is preliminary data.</text>
</comment>
<gene>
    <name evidence="1" type="ORF">LS71_002400</name>
</gene>
<evidence type="ECO:0000313" key="2">
    <source>
        <dbReference type="Proteomes" id="UP000029733"/>
    </source>
</evidence>
<proteinExistence type="predicted"/>
<dbReference type="PIRSF" id="PIRSF007313">
    <property type="entry name" value="PhnI"/>
    <property type="match status" value="1"/>
</dbReference>
<dbReference type="EMBL" id="JRPR02000001">
    <property type="protein sequence ID" value="TLD97614.1"/>
    <property type="molecule type" value="Genomic_DNA"/>
</dbReference>
<dbReference type="InterPro" id="IPR008773">
    <property type="entry name" value="PhnI"/>
</dbReference>
<dbReference type="Pfam" id="PF05861">
    <property type="entry name" value="PhnI"/>
    <property type="match status" value="1"/>
</dbReference>
<dbReference type="GO" id="GO:0019634">
    <property type="term" value="P:organic phosphonate metabolic process"/>
    <property type="evidence" value="ECO:0007669"/>
    <property type="project" value="InterPro"/>
</dbReference>
<accession>A0A4U8TD75</accession>
<sequence>MGFVAIKGGENAIRHSLEFFNNTFVNEKLDIDVIIESMRLGVDRVMSEGSLYSKKLAAKALIKSSGDTLNAAFFLRAHRSSCQRIGEAKMIDTNDMRLVRRISSAFKDIEGGQILGPSNDYQIKLLDSIDLKYSTKLESSNLDSKDKKIRSAMDALRELGFIKKQQKDKQPDDITRTFPNPPYSRSAMMQAMSRGECGSMLGFAYTSMRGYGDIHPTIGDLRLGSVEVKFTHPLTNNEVIIGEIEVSAVECVGEVEKQLDGSVKLNTGFGFCFGFNETKAICMGILDLNLYAVKHRENDTHFASSCEMILHHIDGVDSMGFSNHYKLPHYVTFQAILQVFENAKKFRESNNTNIESSTTKDSDE</sequence>
<protein>
    <submittedName>
        <fullName evidence="1">Phosphonate metabolism protein</fullName>
    </submittedName>
</protein>
<name>A0A4U8TD75_9HELI</name>
<dbReference type="AlphaFoldDB" id="A0A4U8TD75"/>
<organism evidence="1 2">
    <name type="scientific">Helicobacter jaachi</name>
    <dbReference type="NCBI Taxonomy" id="1677920"/>
    <lineage>
        <taxon>Bacteria</taxon>
        <taxon>Pseudomonadati</taxon>
        <taxon>Campylobacterota</taxon>
        <taxon>Epsilonproteobacteria</taxon>
        <taxon>Campylobacterales</taxon>
        <taxon>Helicobacteraceae</taxon>
        <taxon>Helicobacter</taxon>
    </lineage>
</organism>
<dbReference type="RefSeq" id="WP_052057889.1">
    <property type="nucleotide sequence ID" value="NZ_JRPR02000001.1"/>
</dbReference>
<dbReference type="Proteomes" id="UP000029733">
    <property type="component" value="Unassembled WGS sequence"/>
</dbReference>
<dbReference type="OrthoDB" id="9790536at2"/>